<dbReference type="OrthoDB" id="3399677at2"/>
<evidence type="ECO:0000313" key="1">
    <source>
        <dbReference type="EMBL" id="APA99384.1"/>
    </source>
</evidence>
<protein>
    <submittedName>
        <fullName evidence="2">Uncharacterized protein</fullName>
    </submittedName>
</protein>
<reference evidence="1 4" key="3">
    <citation type="submission" date="2016-10" db="EMBL/GenBank/DDBJ databases">
        <title>Genome sequence of Nocardia seriolae strain EM150506, isolated from Anguila japonica.</title>
        <authorList>
            <person name="Han H.-J."/>
        </authorList>
    </citation>
    <scope>NUCLEOTIDE SEQUENCE [LARGE SCALE GENOMIC DNA]</scope>
    <source>
        <strain evidence="1 4">EM150506</strain>
    </source>
</reference>
<gene>
    <name evidence="1" type="ORF">NS506_05338</name>
    <name evidence="2" type="ORF">NSK11_contig00007-0034</name>
</gene>
<reference evidence="3" key="1">
    <citation type="submission" date="2015-07" db="EMBL/GenBank/DDBJ databases">
        <title>Nocardia seriolae U-1 whole genome shotgun sequence.</title>
        <authorList>
            <person name="Imajoh M."/>
            <person name="Fukumoto Y."/>
            <person name="Sukeda M."/>
            <person name="Yamane J."/>
            <person name="Yamasaki K."/>
            <person name="Shimizu M."/>
            <person name="Ohnishi K."/>
            <person name="Oshima S."/>
        </authorList>
    </citation>
    <scope>NUCLEOTIDE SEQUENCE [LARGE SCALE GENOMIC DNA]</scope>
    <source>
        <strain evidence="3">U-1</strain>
    </source>
</reference>
<dbReference type="EMBL" id="CP017839">
    <property type="protein sequence ID" value="APA99384.1"/>
    <property type="molecule type" value="Genomic_DNA"/>
</dbReference>
<dbReference type="Proteomes" id="UP000180166">
    <property type="component" value="Chromosome"/>
</dbReference>
<dbReference type="KEGG" id="nsr:NS506_05338"/>
<dbReference type="GeneID" id="93374297"/>
<dbReference type="RefSeq" id="WP_033085315.1">
    <property type="nucleotide sequence ID" value="NZ_AP017900.1"/>
</dbReference>
<sequence length="70" mass="7791">MGEACGDLFRGSDRAGIRDFDRLREDAQEIVEDARGAWNLPTDAAIILTHQGYTFDYVRATGGFDTPVIR</sequence>
<dbReference type="AlphaFoldDB" id="A0A0B8N3X5"/>
<evidence type="ECO:0000313" key="2">
    <source>
        <dbReference type="EMBL" id="GAP26550.1"/>
    </source>
</evidence>
<reference evidence="2 3" key="2">
    <citation type="journal article" date="2016" name="Genome Announc.">
        <title>Draft Genome Sequence of Erythromycin- and Oxytetracycline-Sensitive Nocardia seriolae Strain U-1 (NBRC 110359).</title>
        <authorList>
            <person name="Imajoh M."/>
            <person name="Sukeda M."/>
            <person name="Shimizu M."/>
            <person name="Yamane J."/>
            <person name="Ohnishi K."/>
            <person name="Oshima S."/>
        </authorList>
    </citation>
    <scope>NUCLEOTIDE SEQUENCE [LARGE SCALE GENOMIC DNA]</scope>
    <source>
        <strain evidence="2 3">U-1</strain>
    </source>
</reference>
<dbReference type="Proteomes" id="UP000037179">
    <property type="component" value="Unassembled WGS sequence"/>
</dbReference>
<dbReference type="EMBL" id="BBYQ01000007">
    <property type="protein sequence ID" value="GAP26550.1"/>
    <property type="molecule type" value="Genomic_DNA"/>
</dbReference>
<organism evidence="2 3">
    <name type="scientific">Nocardia seriolae</name>
    <dbReference type="NCBI Taxonomy" id="37332"/>
    <lineage>
        <taxon>Bacteria</taxon>
        <taxon>Bacillati</taxon>
        <taxon>Actinomycetota</taxon>
        <taxon>Actinomycetes</taxon>
        <taxon>Mycobacteriales</taxon>
        <taxon>Nocardiaceae</taxon>
        <taxon>Nocardia</taxon>
    </lineage>
</organism>
<name>A0A0B8N3X5_9NOCA</name>
<keyword evidence="3" id="KW-1185">Reference proteome</keyword>
<accession>A0A0B8N3X5</accession>
<evidence type="ECO:0000313" key="4">
    <source>
        <dbReference type="Proteomes" id="UP000180166"/>
    </source>
</evidence>
<evidence type="ECO:0000313" key="3">
    <source>
        <dbReference type="Proteomes" id="UP000037179"/>
    </source>
</evidence>
<proteinExistence type="predicted"/>